<dbReference type="GO" id="GO:0016747">
    <property type="term" value="F:acyltransferase activity, transferring groups other than amino-acyl groups"/>
    <property type="evidence" value="ECO:0007669"/>
    <property type="project" value="InterPro"/>
</dbReference>
<feature type="domain" description="N-acetyltransferase" evidence="3">
    <location>
        <begin position="3"/>
        <end position="162"/>
    </location>
</feature>
<dbReference type="RefSeq" id="WP_119311325.1">
    <property type="nucleotide sequence ID" value="NZ_CAUWCU010000003.1"/>
</dbReference>
<evidence type="ECO:0000313" key="4">
    <source>
        <dbReference type="EMBL" id="QCI58337.1"/>
    </source>
</evidence>
<evidence type="ECO:0000256" key="1">
    <source>
        <dbReference type="ARBA" id="ARBA00022679"/>
    </source>
</evidence>
<dbReference type="InterPro" id="IPR016181">
    <property type="entry name" value="Acyl_CoA_acyltransferase"/>
</dbReference>
<dbReference type="InterPro" id="IPR050832">
    <property type="entry name" value="Bact_Acetyltransf"/>
</dbReference>
<dbReference type="PANTHER" id="PTHR43877">
    <property type="entry name" value="AMINOALKYLPHOSPHONATE N-ACETYLTRANSFERASE-RELATED-RELATED"/>
    <property type="match status" value="1"/>
</dbReference>
<gene>
    <name evidence="4" type="ORF">EIO64_03085</name>
</gene>
<reference evidence="5" key="1">
    <citation type="submission" date="2018-12" db="EMBL/GenBank/DDBJ databases">
        <title>Dusodibacter welbiota gen. nov., sp. nov., isolated from human faeces and emended description of the Oscillibacter genus.</title>
        <authorList>
            <person name="Le Roy T."/>
            <person name="Van der Smissen P."/>
            <person name="Delzenne N."/>
            <person name="Muccioli G."/>
            <person name="Collet J.F."/>
            <person name="Cani P.D."/>
        </authorList>
    </citation>
    <scope>NUCLEOTIDE SEQUENCE [LARGE SCALE GENOMIC DNA]</scope>
    <source>
        <strain evidence="5">J115</strain>
    </source>
</reference>
<proteinExistence type="predicted"/>
<dbReference type="SUPFAM" id="SSF55729">
    <property type="entry name" value="Acyl-CoA N-acyltransferases (Nat)"/>
    <property type="match status" value="1"/>
</dbReference>
<evidence type="ECO:0000259" key="3">
    <source>
        <dbReference type="PROSITE" id="PS51186"/>
    </source>
</evidence>
<dbReference type="KEGG" id="obj:EIO64_03085"/>
<evidence type="ECO:0000256" key="2">
    <source>
        <dbReference type="ARBA" id="ARBA00023315"/>
    </source>
</evidence>
<dbReference type="CDD" id="cd04301">
    <property type="entry name" value="NAT_SF"/>
    <property type="match status" value="1"/>
</dbReference>
<dbReference type="Proteomes" id="UP000298642">
    <property type="component" value="Chromosome"/>
</dbReference>
<dbReference type="PANTHER" id="PTHR43877:SF5">
    <property type="entry name" value="BLL8307 PROTEIN"/>
    <property type="match status" value="1"/>
</dbReference>
<dbReference type="EMBL" id="CP034413">
    <property type="protein sequence ID" value="QCI58337.1"/>
    <property type="molecule type" value="Genomic_DNA"/>
</dbReference>
<sequence length="162" mass="17881">MELTFRTAGIGDLELLTESRLRAIRTYRHLSETAALPHGLPDAVRDYYRQALASGSHIALLALAGERLAATGGLDLRREMPSYHNPAGLSGHIMNIWTDPAFRGRGIAWRMLDLLTAAACERGCLTVSLHTTAMGRPLYQRYGFTATDDEMELELPAEKSEP</sequence>
<dbReference type="PROSITE" id="PS51186">
    <property type="entry name" value="GNAT"/>
    <property type="match status" value="1"/>
</dbReference>
<evidence type="ECO:0000313" key="5">
    <source>
        <dbReference type="Proteomes" id="UP000298642"/>
    </source>
</evidence>
<organism evidence="4 5">
    <name type="scientific">Dysosmobacter welbionis</name>
    <dbReference type="NCBI Taxonomy" id="2093857"/>
    <lineage>
        <taxon>Bacteria</taxon>
        <taxon>Bacillati</taxon>
        <taxon>Bacillota</taxon>
        <taxon>Clostridia</taxon>
        <taxon>Eubacteriales</taxon>
        <taxon>Oscillospiraceae</taxon>
        <taxon>Dysosmobacter</taxon>
    </lineage>
</organism>
<dbReference type="AlphaFoldDB" id="A0A4D7AV71"/>
<protein>
    <submittedName>
        <fullName evidence="4">GNAT family N-acetyltransferase</fullName>
    </submittedName>
</protein>
<dbReference type="Gene3D" id="3.40.630.30">
    <property type="match status" value="1"/>
</dbReference>
<keyword evidence="1 4" id="KW-0808">Transferase</keyword>
<keyword evidence="5" id="KW-1185">Reference proteome</keyword>
<dbReference type="InterPro" id="IPR000182">
    <property type="entry name" value="GNAT_dom"/>
</dbReference>
<accession>A0A4D7AV71</accession>
<dbReference type="Pfam" id="PF00583">
    <property type="entry name" value="Acetyltransf_1"/>
    <property type="match status" value="1"/>
</dbReference>
<keyword evidence="2" id="KW-0012">Acyltransferase</keyword>
<name>A0A4D7AV71_9FIRM</name>